<dbReference type="Gene3D" id="3.30.40.10">
    <property type="entry name" value="Zinc/RING finger domain, C3HC4 (zinc finger)"/>
    <property type="match status" value="1"/>
</dbReference>
<feature type="domain" description="RING-type" evidence="4">
    <location>
        <begin position="306"/>
        <end position="363"/>
    </location>
</feature>
<keyword evidence="2" id="KW-0862">Zinc</keyword>
<dbReference type="InterPro" id="IPR026848">
    <property type="entry name" value="Fancl"/>
</dbReference>
<evidence type="ECO:0000313" key="6">
    <source>
        <dbReference type="EnsemblMetazoa" id="ADAC009364-PA"/>
    </source>
</evidence>
<dbReference type="InterPro" id="IPR043898">
    <property type="entry name" value="FANCL_d2"/>
</dbReference>
<dbReference type="HOGENOM" id="CLU_757049_0_0_1"/>
<reference evidence="5 7" key="1">
    <citation type="journal article" date="2010" name="BMC Genomics">
        <title>Combination of measures distinguishes pre-miRNAs from other stem-loops in the genome of the newly sequenced Anopheles darlingi.</title>
        <authorList>
            <person name="Mendes N.D."/>
            <person name="Freitas A.T."/>
            <person name="Vasconcelos A.T."/>
            <person name="Sagot M.F."/>
        </authorList>
    </citation>
    <scope>NUCLEOTIDE SEQUENCE</scope>
</reference>
<dbReference type="EMBL" id="ADMH02002104">
    <property type="protein sequence ID" value="ETN59061.1"/>
    <property type="molecule type" value="Genomic_DNA"/>
</dbReference>
<dbReference type="SUPFAM" id="SSF57850">
    <property type="entry name" value="RING/U-box"/>
    <property type="match status" value="1"/>
</dbReference>
<dbReference type="EnsemblMetazoa" id="ADAC009364-RA">
    <property type="protein sequence ID" value="ADAC009364-PA"/>
    <property type="gene ID" value="ADAC009364"/>
</dbReference>
<dbReference type="PANTHER" id="PTHR13206:SF0">
    <property type="entry name" value="E3 UBIQUITIN-PROTEIN LIGASE FANCL"/>
    <property type="match status" value="1"/>
</dbReference>
<evidence type="ECO:0000259" key="4">
    <source>
        <dbReference type="PROSITE" id="PS50089"/>
    </source>
</evidence>
<dbReference type="GO" id="GO:0043240">
    <property type="term" value="C:Fanconi anaemia nuclear complex"/>
    <property type="evidence" value="ECO:0007669"/>
    <property type="project" value="InterPro"/>
</dbReference>
<protein>
    <submittedName>
        <fullName evidence="5">E3 ubiquitin-protein ligase FANCL</fullName>
    </submittedName>
</protein>
<dbReference type="Pfam" id="PF18890">
    <property type="entry name" value="FANCL_d2"/>
    <property type="match status" value="1"/>
</dbReference>
<organism evidence="5">
    <name type="scientific">Anopheles darlingi</name>
    <name type="common">Mosquito</name>
    <dbReference type="NCBI Taxonomy" id="43151"/>
    <lineage>
        <taxon>Eukaryota</taxon>
        <taxon>Metazoa</taxon>
        <taxon>Ecdysozoa</taxon>
        <taxon>Arthropoda</taxon>
        <taxon>Hexapoda</taxon>
        <taxon>Insecta</taxon>
        <taxon>Pterygota</taxon>
        <taxon>Neoptera</taxon>
        <taxon>Endopterygota</taxon>
        <taxon>Diptera</taxon>
        <taxon>Nematocera</taxon>
        <taxon>Culicoidea</taxon>
        <taxon>Culicidae</taxon>
        <taxon>Anophelinae</taxon>
        <taxon>Anopheles</taxon>
    </lineage>
</organism>
<dbReference type="eggNOG" id="KOG3268">
    <property type="taxonomic scope" value="Eukaryota"/>
</dbReference>
<dbReference type="GO" id="GO:0008270">
    <property type="term" value="F:zinc ion binding"/>
    <property type="evidence" value="ECO:0007669"/>
    <property type="project" value="UniProtKB-KW"/>
</dbReference>
<reference evidence="6" key="4">
    <citation type="submission" date="2015-06" db="UniProtKB">
        <authorList>
            <consortium name="EnsemblMetazoa"/>
        </authorList>
    </citation>
    <scope>IDENTIFICATION</scope>
</reference>
<dbReference type="CDD" id="cd23785">
    <property type="entry name" value="DRWD-C_DmFANCL"/>
    <property type="match status" value="1"/>
</dbReference>
<dbReference type="Pfam" id="PF09765">
    <property type="entry name" value="FANCL_d1"/>
    <property type="match status" value="1"/>
</dbReference>
<proteinExistence type="predicted"/>
<dbReference type="PANTHER" id="PTHR13206">
    <property type="entry name" value="UBIQUITIN LIGASE PROTEIN PHF9 FANCONI ANEMIA GROUP L PROTEIN"/>
    <property type="match status" value="1"/>
</dbReference>
<dbReference type="GO" id="GO:0036297">
    <property type="term" value="P:interstrand cross-link repair"/>
    <property type="evidence" value="ECO:0007669"/>
    <property type="project" value="InterPro"/>
</dbReference>
<gene>
    <name evidence="5" type="ORF">AND_009364</name>
</gene>
<dbReference type="AlphaFoldDB" id="W5J517"/>
<dbReference type="STRING" id="43151.W5J517"/>
<accession>W5J517</accession>
<dbReference type="InterPro" id="IPR013083">
    <property type="entry name" value="Znf_RING/FYVE/PHD"/>
</dbReference>
<dbReference type="SMART" id="SM01197">
    <property type="entry name" value="FANCL_C"/>
    <property type="match status" value="1"/>
</dbReference>
<dbReference type="Pfam" id="PF11793">
    <property type="entry name" value="FANCL_C"/>
    <property type="match status" value="1"/>
</dbReference>
<dbReference type="InterPro" id="IPR044037">
    <property type="entry name" value="FANCL_d3"/>
</dbReference>
<dbReference type="InterPro" id="IPR001841">
    <property type="entry name" value="Znf_RING"/>
</dbReference>
<keyword evidence="7" id="KW-1185">Reference proteome</keyword>
<dbReference type="Gene3D" id="3.10.110.20">
    <property type="entry name" value="RWD domain-like"/>
    <property type="match status" value="1"/>
</dbReference>
<reference evidence="5" key="2">
    <citation type="submission" date="2010-05" db="EMBL/GenBank/DDBJ databases">
        <authorList>
            <person name="Almeida L.G."/>
            <person name="Nicolas M.F."/>
            <person name="Souza R.C."/>
            <person name="Vasconcelos A.T.R."/>
        </authorList>
    </citation>
    <scope>NUCLEOTIDE SEQUENCE</scope>
</reference>
<dbReference type="VEuPathDB" id="VectorBase:ADAR2_006924"/>
<keyword evidence="1 3" id="KW-0479">Metal-binding</keyword>
<dbReference type="GO" id="GO:0061630">
    <property type="term" value="F:ubiquitin protein ligase activity"/>
    <property type="evidence" value="ECO:0007669"/>
    <property type="project" value="TreeGrafter"/>
</dbReference>
<dbReference type="OMA" id="YCTHKIS"/>
<dbReference type="Pfam" id="PF18891">
    <property type="entry name" value="FANCL_d3"/>
    <property type="match status" value="1"/>
</dbReference>
<evidence type="ECO:0000256" key="1">
    <source>
        <dbReference type="ARBA" id="ARBA00022771"/>
    </source>
</evidence>
<evidence type="ECO:0000256" key="3">
    <source>
        <dbReference type="PROSITE-ProRule" id="PRU00175"/>
    </source>
</evidence>
<dbReference type="VEuPathDB" id="VectorBase:ADAC009364"/>
<keyword evidence="1 3" id="KW-0863">Zinc-finger</keyword>
<sequence>MDDLKKAELQAMQEFLREFPFLVELDHFHFIGLYKRIYKLDMRFPRFPSAEQHYLAIHRGHIRVPVTVERLSFNDAKSFVKSILEALNGQTKDDGTTACLQQGTRDLTAIAFELLSIQQQYRCDVAFNPDITHVEITALRQGKQHMLVLNRTSGQQFKITRHTLPEPAVTESFQRQTTLERHWQIFCDTLDQLEEFYGNLNTIDELCYVVHPTHIDTKTTWRVFKYDRKVFLKVALHPLQPTAVDISFIGPTRMVSGLREQYSEKQDEWDTECNVYTNLLRIFDKMSFPMRPIDPAEAGAEGEDDCGICMGYRDTDNRIPIVSCDNEKCSLIFHVFCLKEWFATQRESKKFFTISIGNCPYCKHKISSSFDDLIAL</sequence>
<dbReference type="PROSITE" id="PS50089">
    <property type="entry name" value="ZF_RING_2"/>
    <property type="match status" value="1"/>
</dbReference>
<dbReference type="FunCoup" id="W5J517">
    <property type="interactions" value="486"/>
</dbReference>
<dbReference type="InterPro" id="IPR043003">
    <property type="entry name" value="FANCL_d3_sf"/>
</dbReference>
<evidence type="ECO:0000256" key="2">
    <source>
        <dbReference type="ARBA" id="ARBA00022833"/>
    </source>
</evidence>
<dbReference type="InterPro" id="IPR026850">
    <property type="entry name" value="FANCL_C"/>
</dbReference>
<evidence type="ECO:0000313" key="7">
    <source>
        <dbReference type="Proteomes" id="UP000000673"/>
    </source>
</evidence>
<dbReference type="GO" id="GO:0006513">
    <property type="term" value="P:protein monoubiquitination"/>
    <property type="evidence" value="ECO:0007669"/>
    <property type="project" value="TreeGrafter"/>
</dbReference>
<dbReference type="InterPro" id="IPR019162">
    <property type="entry name" value="FancL_WD-rpt_cont_dom"/>
</dbReference>
<evidence type="ECO:0000313" key="5">
    <source>
        <dbReference type="EMBL" id="ETN59061.1"/>
    </source>
</evidence>
<dbReference type="Proteomes" id="UP000000673">
    <property type="component" value="Unassembled WGS sequence"/>
</dbReference>
<name>W5J517_ANODA</name>
<reference evidence="5" key="3">
    <citation type="journal article" date="2013" name="Nucleic Acids Res.">
        <title>The genome of Anopheles darlingi, the main neotropical malaria vector.</title>
        <authorList>
            <person name="Marinotti O."/>
            <person name="Cerqueira G.C."/>
            <person name="de Almeida L.G."/>
            <person name="Ferro M.I."/>
            <person name="Loreto E.L."/>
            <person name="Zaha A."/>
            <person name="Teixeira S.M."/>
            <person name="Wespiser A.R."/>
            <person name="Almeida E Silva A."/>
            <person name="Schlindwein A.D."/>
            <person name="Pacheco A.C."/>
            <person name="Silva A.L."/>
            <person name="Graveley B.R."/>
            <person name="Walenz B.P."/>
            <person name="Lima Bde A."/>
            <person name="Ribeiro C.A."/>
            <person name="Nunes-Silva C.G."/>
            <person name="de Carvalho C.R."/>
            <person name="Soares C.M."/>
            <person name="de Menezes C.B."/>
            <person name="Matiolli C."/>
            <person name="Caffrey D."/>
            <person name="Araujo D.A."/>
            <person name="de Oliveira D.M."/>
            <person name="Golenbock D."/>
            <person name="Grisard E.C."/>
            <person name="Fantinatti-Garboggini F."/>
            <person name="de Carvalho F.M."/>
            <person name="Barcellos F.G."/>
            <person name="Prosdocimi F."/>
            <person name="May G."/>
            <person name="Azevedo Junior G.M."/>
            <person name="Guimaraes G.M."/>
            <person name="Goldman G.H."/>
            <person name="Padilha I.Q."/>
            <person name="Batista Jda S."/>
            <person name="Ferro J.A."/>
            <person name="Ribeiro J.M."/>
            <person name="Fietto J.L."/>
            <person name="Dabbas K.M."/>
            <person name="Cerdeira L."/>
            <person name="Agnez-Lima L.F."/>
            <person name="Brocchi M."/>
            <person name="de Carvalho M.O."/>
            <person name="Teixeira Mde M."/>
            <person name="Diniz Maia Mde M."/>
            <person name="Goldman M.H."/>
            <person name="Cruz Schneider M.P."/>
            <person name="Felipe M.S."/>
            <person name="Hungria M."/>
            <person name="Nicolas M.F."/>
            <person name="Pereira M."/>
            <person name="Montes M.A."/>
            <person name="Cantao M.E."/>
            <person name="Vincentz M."/>
            <person name="Rafael M.S."/>
            <person name="Silverman N."/>
            <person name="Stoco P.H."/>
            <person name="Souza R.C."/>
            <person name="Vicentini R."/>
            <person name="Gazzinelli R.T."/>
            <person name="Neves Rde O."/>
            <person name="Silva R."/>
            <person name="Astolfi-Filho S."/>
            <person name="Maciel T.E."/>
            <person name="Urmenyi T.P."/>
            <person name="Tadei W.P."/>
            <person name="Camargo E.P."/>
            <person name="de Vasconcelos A.T."/>
        </authorList>
    </citation>
    <scope>NUCLEOTIDE SEQUENCE</scope>
</reference>